<accession>A0A0D9WCK4</accession>
<reference evidence="1 2" key="1">
    <citation type="submission" date="2012-08" db="EMBL/GenBank/DDBJ databases">
        <title>Oryza genome evolution.</title>
        <authorList>
            <person name="Wing R.A."/>
        </authorList>
    </citation>
    <scope>NUCLEOTIDE SEQUENCE</scope>
</reference>
<evidence type="ECO:0000313" key="1">
    <source>
        <dbReference type="EnsemblPlants" id="LPERR05G02460.1"/>
    </source>
</evidence>
<evidence type="ECO:0000313" key="2">
    <source>
        <dbReference type="Proteomes" id="UP000032180"/>
    </source>
</evidence>
<dbReference type="Gramene" id="LPERR05G02460.1">
    <property type="protein sequence ID" value="LPERR05G02460.1"/>
    <property type="gene ID" value="LPERR05G02460"/>
</dbReference>
<keyword evidence="2" id="KW-1185">Reference proteome</keyword>
<dbReference type="AlphaFoldDB" id="A0A0D9WCK4"/>
<proteinExistence type="predicted"/>
<protein>
    <submittedName>
        <fullName evidence="1">Uncharacterized protein</fullName>
    </submittedName>
</protein>
<name>A0A0D9WCK4_9ORYZ</name>
<dbReference type="HOGENOM" id="CLU_2852914_0_0_1"/>
<dbReference type="Proteomes" id="UP000032180">
    <property type="component" value="Chromosome 5"/>
</dbReference>
<dbReference type="EnsemblPlants" id="LPERR05G02460.1">
    <property type="protein sequence ID" value="LPERR05G02460.1"/>
    <property type="gene ID" value="LPERR05G02460"/>
</dbReference>
<reference evidence="2" key="2">
    <citation type="submission" date="2013-12" db="EMBL/GenBank/DDBJ databases">
        <authorList>
            <person name="Yu Y."/>
            <person name="Lee S."/>
            <person name="de Baynast K."/>
            <person name="Wissotski M."/>
            <person name="Liu L."/>
            <person name="Talag J."/>
            <person name="Goicoechea J."/>
            <person name="Angelova A."/>
            <person name="Jetty R."/>
            <person name="Kudrna D."/>
            <person name="Golser W."/>
            <person name="Rivera L."/>
            <person name="Zhang J."/>
            <person name="Wing R."/>
        </authorList>
    </citation>
    <scope>NUCLEOTIDE SEQUENCE</scope>
</reference>
<organism evidence="1 2">
    <name type="scientific">Leersia perrieri</name>
    <dbReference type="NCBI Taxonomy" id="77586"/>
    <lineage>
        <taxon>Eukaryota</taxon>
        <taxon>Viridiplantae</taxon>
        <taxon>Streptophyta</taxon>
        <taxon>Embryophyta</taxon>
        <taxon>Tracheophyta</taxon>
        <taxon>Spermatophyta</taxon>
        <taxon>Magnoliopsida</taxon>
        <taxon>Liliopsida</taxon>
        <taxon>Poales</taxon>
        <taxon>Poaceae</taxon>
        <taxon>BOP clade</taxon>
        <taxon>Oryzoideae</taxon>
        <taxon>Oryzeae</taxon>
        <taxon>Oryzinae</taxon>
        <taxon>Leersia</taxon>
    </lineage>
</organism>
<reference evidence="1" key="3">
    <citation type="submission" date="2015-04" db="UniProtKB">
        <authorList>
            <consortium name="EnsemblPlants"/>
        </authorList>
    </citation>
    <scope>IDENTIFICATION</scope>
</reference>
<sequence>MTTQLHRRPRCATAVISKIFAVVPTSSMMKQREDVLVQSEQSAILLGNHIYSCASTCSCAAIIFA</sequence>